<feature type="compositionally biased region" description="Low complexity" evidence="1">
    <location>
        <begin position="819"/>
        <end position="836"/>
    </location>
</feature>
<feature type="compositionally biased region" description="Basic and acidic residues" evidence="1">
    <location>
        <begin position="790"/>
        <end position="799"/>
    </location>
</feature>
<reference evidence="3" key="2">
    <citation type="submission" date="2016-02" db="EMBL/GenBank/DDBJ databases">
        <title>Draft genome sequence of five rapidly growing Mycobacterium species.</title>
        <authorList>
            <person name="Katahira K."/>
            <person name="Gotou Y."/>
            <person name="Iida K."/>
            <person name="Ogura Y."/>
            <person name="Hayashi T."/>
        </authorList>
    </citation>
    <scope>NUCLEOTIDE SEQUENCE [LARGE SCALE GENOMIC DNA]</scope>
    <source>
        <strain evidence="3">JCM6362</strain>
    </source>
</reference>
<evidence type="ECO:0000256" key="1">
    <source>
        <dbReference type="SAM" id="MobiDB-lite"/>
    </source>
</evidence>
<feature type="compositionally biased region" description="Polar residues" evidence="1">
    <location>
        <begin position="802"/>
        <end position="811"/>
    </location>
</feature>
<evidence type="ECO:0000313" key="2">
    <source>
        <dbReference type="EMBL" id="GAT17083.1"/>
    </source>
</evidence>
<protein>
    <recommendedName>
        <fullName evidence="4">PE-PPE domain-containing protein</fullName>
    </recommendedName>
</protein>
<evidence type="ECO:0008006" key="4">
    <source>
        <dbReference type="Google" id="ProtNLM"/>
    </source>
</evidence>
<name>A0A100XIL2_MYCTH</name>
<comment type="caution">
    <text evidence="2">The sequence shown here is derived from an EMBL/GenBank/DDBJ whole genome shotgun (WGS) entry which is preliminary data.</text>
</comment>
<gene>
    <name evidence="2" type="ORF">RMCT_4052</name>
</gene>
<evidence type="ECO:0000313" key="3">
    <source>
        <dbReference type="Proteomes" id="UP000069654"/>
    </source>
</evidence>
<sequence length="836" mass="86639">MLSSPPNTEKTLRGGGVGSQRRTRAGHYFTKATLAGGVAASVTALTLGLAAPSATAAATPAGADAVQYVDKSGRIIPTAVAEALAEVLRAYAEGAPPTRFPAELRALFEDLDQLGPELLSALGSEENVGYLRSLDFGFLFEDLGLDLPDLGDLLTAIPASFPIGEEEEIALPLNIITTGAPFGALSLLGLNPLWAPGLPDAIARDINGTPYADIDTTLRVPPTTIVFTEEQYQQFRQQAYDLAYNETYDALCPSGCSGFGETGARLAAQAAGSAARALVPREITAGAEAPLALRNYRIPIVLGFGLGSLAAGMAYPQVVADLANQPGGTGETAADGSSLTILPLILLRNPGRANGGIAARFGSFADLIGLNTVTPDMDVERDGDAVLVPVKLDATVEFDPLSDFPAWKNPFSLANSAAALVFPTYILRGTDIDNLDDTVGRVLEPVLGSVLGNVLSAVIGDGVGVDVSTELLGFPVILPLNLSRDLLLDLAGDLLPDEFALDIPDEGFEALNEYLTLRSGALPLLEPFRIPVDLLNIATGGNFSNPFADAVEDALRILVNLGYTDVDQDNGYRRTHDQAGLNADGGGVPFGTRPDIDWARVPEDVVTALVAGIQREFLGGGIPGINDAPRRNPIADVLTALGLPASLEGLRDLGDLIDRFPGFGDIVDGVFGGGSGGFSGGLPSATSLPDTDAVRAVTLIQPAATESATPQSLPVQETVPTGSRTVTAEKAVTPAPPAPPAQAASARTDDAADDAGDTVTPGKRTRLNVITGRGDTVTESPVRGATTDNRVGDSLRDVRSPVTKTPQQSRPGRQISRPAATDSGRSARSSTSSATP</sequence>
<feature type="region of interest" description="Disordered" evidence="1">
    <location>
        <begin position="1"/>
        <end position="21"/>
    </location>
</feature>
<feature type="region of interest" description="Disordered" evidence="1">
    <location>
        <begin position="728"/>
        <end position="836"/>
    </location>
</feature>
<dbReference type="AlphaFoldDB" id="A0A100XIL2"/>
<accession>A0A100XIL2</accession>
<reference evidence="2 3" key="1">
    <citation type="journal article" date="2016" name="Genome Announc.">
        <title>Draft Genome Sequences of Five Rapidly Growing Mycobacterium Species, M. thermoresistibile, M. fortuitum subsp. acetamidolyticum, M. canariasense, M. brisbanense, and M. novocastrense.</title>
        <authorList>
            <person name="Katahira K."/>
            <person name="Ogura Y."/>
            <person name="Gotoh Y."/>
            <person name="Hayashi T."/>
        </authorList>
    </citation>
    <scope>NUCLEOTIDE SEQUENCE [LARGE SCALE GENOMIC DNA]</scope>
    <source>
        <strain evidence="2 3">JCM6362</strain>
    </source>
</reference>
<dbReference type="EMBL" id="BCTB01000050">
    <property type="protein sequence ID" value="GAT17083.1"/>
    <property type="molecule type" value="Genomic_DNA"/>
</dbReference>
<organism evidence="2 3">
    <name type="scientific">Mycolicibacterium thermoresistibile</name>
    <name type="common">Mycobacterium thermoresistibile</name>
    <dbReference type="NCBI Taxonomy" id="1797"/>
    <lineage>
        <taxon>Bacteria</taxon>
        <taxon>Bacillati</taxon>
        <taxon>Actinomycetota</taxon>
        <taxon>Actinomycetes</taxon>
        <taxon>Mycobacteriales</taxon>
        <taxon>Mycobacteriaceae</taxon>
        <taxon>Mycolicibacterium</taxon>
    </lineage>
</organism>
<proteinExistence type="predicted"/>
<dbReference type="Proteomes" id="UP000069654">
    <property type="component" value="Unassembled WGS sequence"/>
</dbReference>